<comment type="catalytic activity">
    <reaction evidence="8">
        <text>a ribonucleoside 5'-triphosphate + AMP = a ribonucleoside 5'-diphosphate + ADP</text>
        <dbReference type="Rhea" id="RHEA:13749"/>
        <dbReference type="ChEBI" id="CHEBI:57930"/>
        <dbReference type="ChEBI" id="CHEBI:61557"/>
        <dbReference type="ChEBI" id="CHEBI:456215"/>
        <dbReference type="ChEBI" id="CHEBI:456216"/>
        <dbReference type="EC" id="2.7.4.10"/>
    </reaction>
</comment>
<feature type="domain" description="Adenylate kinase active site lid" evidence="9">
    <location>
        <begin position="125"/>
        <end position="160"/>
    </location>
</feature>
<keyword evidence="4 8" id="KW-0418">Kinase</keyword>
<dbReference type="GO" id="GO:0046899">
    <property type="term" value="F:nucleoside triphosphate adenylate kinase activity"/>
    <property type="evidence" value="ECO:0007669"/>
    <property type="project" value="UniProtKB-UniRule"/>
</dbReference>
<sequence>MAKLLRAAVLGPPGSGKGTICKRIAQSFGLQYLSSGHFLREGIAANTEAGMLAKTYIDRGMLVPDQVMTRLMLPKLEQLRNHSWLLDGFPRTLTQAQALNSLFQMDLVISLNIPYETLKDRLSDRWVHPASGRVYNMGFNPPRVQGKDDITGEPLIQHDDDKPEALMARLRHYKELAKPVIDLYKAQGVLHSFSGTETDRIWPYINSLLSTKMHTQPKHIAPLLDRSMNTLANAALLLSHIHMRYRSTNGSPFFSGPTPKTRLAV</sequence>
<comment type="function">
    <text evidence="8">Involved in maintaining the homeostasis of cellular nucleotides by catalyzing the interconversion of nucleoside phosphates. Has GTP:AMP phosphotransferase and ITP:AMP phosphotransferase activities.</text>
</comment>
<evidence type="ECO:0000256" key="5">
    <source>
        <dbReference type="ARBA" id="ARBA00023128"/>
    </source>
</evidence>
<feature type="region of interest" description="NMPbind" evidence="8">
    <location>
        <begin position="34"/>
        <end position="63"/>
    </location>
</feature>
<dbReference type="PRINTS" id="PR00094">
    <property type="entry name" value="ADENYLTKNASE"/>
</dbReference>
<dbReference type="GO" id="GO:0005759">
    <property type="term" value="C:mitochondrial matrix"/>
    <property type="evidence" value="ECO:0007669"/>
    <property type="project" value="UniProtKB-SubCell"/>
</dbReference>
<dbReference type="GO" id="GO:0006172">
    <property type="term" value="P:ADP biosynthetic process"/>
    <property type="evidence" value="ECO:0007669"/>
    <property type="project" value="UniProtKB-UniRule"/>
</dbReference>
<dbReference type="Pfam" id="PF00406">
    <property type="entry name" value="ADK"/>
    <property type="match status" value="1"/>
</dbReference>
<evidence type="ECO:0000313" key="10">
    <source>
        <dbReference type="EMBL" id="PWA21223.1"/>
    </source>
</evidence>
<comment type="subunit">
    <text evidence="8">Monomer.</text>
</comment>
<dbReference type="PROSITE" id="PS00113">
    <property type="entry name" value="ADENYLATE_KINASE"/>
    <property type="match status" value="1"/>
</dbReference>
<dbReference type="GO" id="GO:0046033">
    <property type="term" value="P:AMP metabolic process"/>
    <property type="evidence" value="ECO:0007669"/>
    <property type="project" value="UniProtKB-UniRule"/>
</dbReference>
<proteinExistence type="inferred from homology"/>
<comment type="caution">
    <text evidence="8">Lacks conserved residue(s) required for the propagation of feature annotation.</text>
</comment>
<dbReference type="STRING" id="33528.ENSGAFP00000012586"/>
<dbReference type="EMBL" id="NHOQ01001911">
    <property type="protein sequence ID" value="PWA21223.1"/>
    <property type="molecule type" value="Genomic_DNA"/>
</dbReference>
<feature type="region of interest" description="LID" evidence="8">
    <location>
        <begin position="124"/>
        <end position="161"/>
    </location>
</feature>
<dbReference type="CDD" id="cd01428">
    <property type="entry name" value="ADK"/>
    <property type="match status" value="1"/>
</dbReference>
<feature type="binding site" evidence="8">
    <location>
        <begin position="88"/>
        <end position="91"/>
    </location>
    <ligand>
        <name>AMP</name>
        <dbReference type="ChEBI" id="CHEBI:456215"/>
    </ligand>
</feature>
<evidence type="ECO:0000256" key="6">
    <source>
        <dbReference type="ARBA" id="ARBA00023134"/>
    </source>
</evidence>
<dbReference type="Proteomes" id="UP000250572">
    <property type="component" value="Unassembled WGS sequence"/>
</dbReference>
<dbReference type="HAMAP" id="MF_00235">
    <property type="entry name" value="Adenylate_kinase_Adk"/>
    <property type="match status" value="1"/>
</dbReference>
<dbReference type="InterPro" id="IPR027417">
    <property type="entry name" value="P-loop_NTPase"/>
</dbReference>
<dbReference type="SUPFAM" id="SSF52540">
    <property type="entry name" value="P-loop containing nucleoside triphosphate hydrolases"/>
    <property type="match status" value="1"/>
</dbReference>
<dbReference type="InterPro" id="IPR033690">
    <property type="entry name" value="Adenylat_kinase_CS"/>
</dbReference>
<keyword evidence="6 8" id="KW-0342">GTP-binding</keyword>
<feature type="binding site" evidence="8">
    <location>
        <position position="35"/>
    </location>
    <ligand>
        <name>AMP</name>
        <dbReference type="ChEBI" id="CHEBI:456215"/>
    </ligand>
</feature>
<dbReference type="InterPro" id="IPR028586">
    <property type="entry name" value="AK3/Ak4_mitochondrial"/>
</dbReference>
<evidence type="ECO:0000259" key="9">
    <source>
        <dbReference type="Pfam" id="PF05191"/>
    </source>
</evidence>
<keyword evidence="2 8" id="KW-0808">Transferase</keyword>
<dbReference type="InterPro" id="IPR006259">
    <property type="entry name" value="Adenyl_kin_sub"/>
</dbReference>
<dbReference type="InterPro" id="IPR036193">
    <property type="entry name" value="ADK_active_lid_dom_sf"/>
</dbReference>
<dbReference type="Gene3D" id="3.40.50.300">
    <property type="entry name" value="P-loop containing nucleotide triphosphate hydrolases"/>
    <property type="match status" value="1"/>
</dbReference>
<feature type="binding site" evidence="8">
    <location>
        <position position="198"/>
    </location>
    <ligand>
        <name>GTP</name>
        <dbReference type="ChEBI" id="CHEBI:37565"/>
    </ligand>
</feature>
<comment type="domain">
    <text evidence="8">Consists of three domains, a large central CORE domain and two small peripheral domains, NMPbind and LID, which undergo movements during catalysis. The LID domain closes over the site of phosphoryl transfer upon GTP binding. Assembling and dissambling the active center during each catalytic cycle provides an effective means to prevent GTP hydrolysis.</text>
</comment>
<feature type="binding site" evidence="8">
    <location>
        <begin position="61"/>
        <end position="63"/>
    </location>
    <ligand>
        <name>AMP</name>
        <dbReference type="ChEBI" id="CHEBI:456215"/>
    </ligand>
</feature>
<evidence type="ECO:0000256" key="7">
    <source>
        <dbReference type="ARBA" id="ARBA00048191"/>
    </source>
</evidence>
<evidence type="ECO:0000256" key="4">
    <source>
        <dbReference type="ARBA" id="ARBA00022777"/>
    </source>
</evidence>
<accession>A0A315VG49</accession>
<feature type="binding site" evidence="8">
    <location>
        <position position="125"/>
    </location>
    <ligand>
        <name>GTP</name>
        <dbReference type="ChEBI" id="CHEBI:37565"/>
    </ligand>
</feature>
<feature type="binding site" evidence="8">
    <location>
        <begin position="14"/>
        <end position="19"/>
    </location>
    <ligand>
        <name>GTP</name>
        <dbReference type="ChEBI" id="CHEBI:37565"/>
    </ligand>
</feature>
<keyword evidence="5 8" id="KW-0496">Mitochondrion</keyword>
<comment type="catalytic activity">
    <reaction evidence="7">
        <text>GTP + AMP = GDP + ADP</text>
        <dbReference type="Rhea" id="RHEA:29863"/>
        <dbReference type="ChEBI" id="CHEBI:37565"/>
        <dbReference type="ChEBI" id="CHEBI:58189"/>
        <dbReference type="ChEBI" id="CHEBI:456215"/>
        <dbReference type="ChEBI" id="CHEBI:456216"/>
    </reaction>
</comment>
<dbReference type="Pfam" id="PF05191">
    <property type="entry name" value="ADK_lid"/>
    <property type="match status" value="1"/>
</dbReference>
<dbReference type="GO" id="GO:0005525">
    <property type="term" value="F:GTP binding"/>
    <property type="evidence" value="ECO:0007669"/>
    <property type="project" value="UniProtKB-KW"/>
</dbReference>
<gene>
    <name evidence="8" type="primary">AK3</name>
    <name evidence="10" type="ORF">CCH79_00009448</name>
</gene>
<dbReference type="PANTHER" id="PTHR23359">
    <property type="entry name" value="NUCLEOTIDE KINASE"/>
    <property type="match status" value="1"/>
</dbReference>
<name>A0A315VG49_GAMAF</name>
<comment type="subcellular location">
    <subcellularLocation>
        <location evidence="1 8">Mitochondrion matrix</location>
    </subcellularLocation>
</comment>
<dbReference type="EC" id="2.7.4.10" evidence="8"/>
<protein>
    <recommendedName>
        <fullName evidence="8">GTP:AMP phosphotransferase AK3, mitochondrial</fullName>
        <ecNumber evidence="8">2.7.4.10</ecNumber>
    </recommendedName>
    <alternativeName>
        <fullName evidence="8">Adenylate kinase 3</fullName>
        <shortName evidence="8">AK 3</shortName>
    </alternativeName>
</protein>
<evidence type="ECO:0000256" key="8">
    <source>
        <dbReference type="HAMAP-Rule" id="MF_03169"/>
    </source>
</evidence>
<dbReference type="HAMAP" id="MF_03169">
    <property type="entry name" value="Adenylate_kinase_AK3"/>
    <property type="match status" value="1"/>
</dbReference>
<keyword evidence="3 8" id="KW-0547">Nucleotide-binding</keyword>
<dbReference type="GO" id="GO:0046039">
    <property type="term" value="P:GTP metabolic process"/>
    <property type="evidence" value="ECO:0007669"/>
    <property type="project" value="UniProtKB-UniRule"/>
</dbReference>
<dbReference type="InterPro" id="IPR000850">
    <property type="entry name" value="Adenylat/UMP-CMP_kin"/>
</dbReference>
<keyword evidence="11" id="KW-1185">Reference proteome</keyword>
<dbReference type="NCBIfam" id="TIGR01351">
    <property type="entry name" value="adk"/>
    <property type="match status" value="1"/>
</dbReference>
<evidence type="ECO:0000313" key="11">
    <source>
        <dbReference type="Proteomes" id="UP000250572"/>
    </source>
</evidence>
<dbReference type="SUPFAM" id="SSF57774">
    <property type="entry name" value="Microbial and mitochondrial ADK, insert 'zinc finger' domain"/>
    <property type="match status" value="1"/>
</dbReference>
<reference evidence="10 11" key="1">
    <citation type="journal article" date="2018" name="G3 (Bethesda)">
        <title>A High-Quality Reference Genome for the Invasive Mosquitofish Gambusia affinis Using a Chicago Library.</title>
        <authorList>
            <person name="Hoffberg S.L."/>
            <person name="Troendle N.J."/>
            <person name="Glenn T.C."/>
            <person name="Mahmud O."/>
            <person name="Louha S."/>
            <person name="Chalopin D."/>
            <person name="Bennetzen J.L."/>
            <person name="Mauricio R."/>
        </authorList>
    </citation>
    <scope>NUCLEOTIDE SEQUENCE [LARGE SCALE GENOMIC DNA]</scope>
    <source>
        <strain evidence="10">NE01/NJP1002.9</strain>
        <tissue evidence="10">Muscle</tissue>
    </source>
</reference>
<dbReference type="AlphaFoldDB" id="A0A315VG49"/>
<organism evidence="10 11">
    <name type="scientific">Gambusia affinis</name>
    <name type="common">Western mosquitofish</name>
    <name type="synonym">Heterandria affinis</name>
    <dbReference type="NCBI Taxonomy" id="33528"/>
    <lineage>
        <taxon>Eukaryota</taxon>
        <taxon>Metazoa</taxon>
        <taxon>Chordata</taxon>
        <taxon>Craniata</taxon>
        <taxon>Vertebrata</taxon>
        <taxon>Euteleostomi</taxon>
        <taxon>Actinopterygii</taxon>
        <taxon>Neopterygii</taxon>
        <taxon>Teleostei</taxon>
        <taxon>Neoteleostei</taxon>
        <taxon>Acanthomorphata</taxon>
        <taxon>Ovalentaria</taxon>
        <taxon>Atherinomorphae</taxon>
        <taxon>Cyprinodontiformes</taxon>
        <taxon>Poeciliidae</taxon>
        <taxon>Poeciliinae</taxon>
        <taxon>Gambusia</taxon>
    </lineage>
</organism>
<feature type="binding site" evidence="8">
    <location>
        <position position="169"/>
    </location>
    <ligand>
        <name>AMP</name>
        <dbReference type="ChEBI" id="CHEBI:456215"/>
    </ligand>
</feature>
<dbReference type="GO" id="GO:0005524">
    <property type="term" value="F:ATP binding"/>
    <property type="evidence" value="ECO:0007669"/>
    <property type="project" value="InterPro"/>
</dbReference>
<evidence type="ECO:0000256" key="2">
    <source>
        <dbReference type="ARBA" id="ARBA00022679"/>
    </source>
</evidence>
<comment type="caution">
    <text evidence="10">The sequence shown here is derived from an EMBL/GenBank/DDBJ whole genome shotgun (WGS) entry which is preliminary data.</text>
</comment>
<feature type="binding site" evidence="8">
    <location>
        <begin position="134"/>
        <end position="135"/>
    </location>
    <ligand>
        <name>GTP</name>
        <dbReference type="ChEBI" id="CHEBI:37565"/>
    </ligand>
</feature>
<dbReference type="InterPro" id="IPR007862">
    <property type="entry name" value="Adenylate_kinase_lid-dom"/>
</dbReference>
<dbReference type="GO" id="GO:0004017">
    <property type="term" value="F:AMP kinase activity"/>
    <property type="evidence" value="ECO:0007669"/>
    <property type="project" value="InterPro"/>
</dbReference>
<feature type="binding site" evidence="8">
    <location>
        <position position="40"/>
    </location>
    <ligand>
        <name>AMP</name>
        <dbReference type="ChEBI" id="CHEBI:456215"/>
    </ligand>
</feature>
<evidence type="ECO:0000256" key="1">
    <source>
        <dbReference type="ARBA" id="ARBA00004305"/>
    </source>
</evidence>
<comment type="similarity">
    <text evidence="8">Belongs to the adenylate kinase family. AK3 subfamily.</text>
</comment>
<evidence type="ECO:0000256" key="3">
    <source>
        <dbReference type="ARBA" id="ARBA00022741"/>
    </source>
</evidence>
<feature type="binding site" evidence="8">
    <location>
        <position position="95"/>
    </location>
    <ligand>
        <name>AMP</name>
        <dbReference type="ChEBI" id="CHEBI:456215"/>
    </ligand>
</feature>
<dbReference type="FunFam" id="3.40.50.300:FF:000106">
    <property type="entry name" value="Adenylate kinase mitochondrial"/>
    <property type="match status" value="1"/>
</dbReference>
<dbReference type="GO" id="GO:0046041">
    <property type="term" value="P:ITP metabolic process"/>
    <property type="evidence" value="ECO:0007669"/>
    <property type="project" value="UniProtKB-UniRule"/>
</dbReference>